<keyword evidence="4" id="KW-1185">Reference proteome</keyword>
<evidence type="ECO:0000313" key="3">
    <source>
        <dbReference type="EMBL" id="MFB9553025.1"/>
    </source>
</evidence>
<keyword evidence="1" id="KW-0732">Signal</keyword>
<dbReference type="Proteomes" id="UP001589716">
    <property type="component" value="Unassembled WGS sequence"/>
</dbReference>
<dbReference type="InterPro" id="IPR046266">
    <property type="entry name" value="DUF6299"/>
</dbReference>
<dbReference type="RefSeq" id="WP_345489883.1">
    <property type="nucleotide sequence ID" value="NZ_BAAAWU010000001.1"/>
</dbReference>
<feature type="signal peptide" evidence="1">
    <location>
        <begin position="1"/>
        <end position="24"/>
    </location>
</feature>
<name>A0ABV5QHP5_9ACTN</name>
<dbReference type="EMBL" id="JBHMCT010000004">
    <property type="protein sequence ID" value="MFB9553025.1"/>
    <property type="molecule type" value="Genomic_DNA"/>
</dbReference>
<evidence type="ECO:0000313" key="4">
    <source>
        <dbReference type="Proteomes" id="UP001589716"/>
    </source>
</evidence>
<organism evidence="3 4">
    <name type="scientific">Streptomyces roseoviridis</name>
    <dbReference type="NCBI Taxonomy" id="67361"/>
    <lineage>
        <taxon>Bacteria</taxon>
        <taxon>Bacillati</taxon>
        <taxon>Actinomycetota</taxon>
        <taxon>Actinomycetes</taxon>
        <taxon>Kitasatosporales</taxon>
        <taxon>Streptomycetaceae</taxon>
        <taxon>Streptomyces</taxon>
    </lineage>
</organism>
<protein>
    <submittedName>
        <fullName evidence="3">DUF6299 family protein</fullName>
    </submittedName>
</protein>
<evidence type="ECO:0000259" key="2">
    <source>
        <dbReference type="Pfam" id="PF19816"/>
    </source>
</evidence>
<gene>
    <name evidence="3" type="ORF">ACFFTP_02285</name>
</gene>
<comment type="caution">
    <text evidence="3">The sequence shown here is derived from an EMBL/GenBank/DDBJ whole genome shotgun (WGS) entry which is preliminary data.</text>
</comment>
<feature type="domain" description="DUF6299" evidence="2">
    <location>
        <begin position="29"/>
        <end position="137"/>
    </location>
</feature>
<evidence type="ECO:0000256" key="1">
    <source>
        <dbReference type="SAM" id="SignalP"/>
    </source>
</evidence>
<proteinExistence type="predicted"/>
<sequence length="138" mass="13750">MRVRLALAGALLATAAATAPTAHAGAGDGLSVDPQGTVAKDGTVTLSGSYRCMDDSAGPVFVSSTLVQGDRSTGIGGTRAICDGVVHGWTNSAVVKEPGYRSGAARVEATLMQLTAHGPLGMPLPGFLAVEEADVTLG</sequence>
<feature type="chain" id="PRO_5046437182" evidence="1">
    <location>
        <begin position="25"/>
        <end position="138"/>
    </location>
</feature>
<accession>A0ABV5QHP5</accession>
<dbReference type="Pfam" id="PF19816">
    <property type="entry name" value="DUF6299"/>
    <property type="match status" value="1"/>
</dbReference>
<reference evidence="3 4" key="1">
    <citation type="submission" date="2024-09" db="EMBL/GenBank/DDBJ databases">
        <authorList>
            <person name="Sun Q."/>
            <person name="Mori K."/>
        </authorList>
    </citation>
    <scope>NUCLEOTIDE SEQUENCE [LARGE SCALE GENOMIC DNA]</scope>
    <source>
        <strain evidence="3 4">JCM 4414</strain>
    </source>
</reference>